<evidence type="ECO:0000313" key="1">
    <source>
        <dbReference type="EMBL" id="KAJ7752949.1"/>
    </source>
</evidence>
<protein>
    <submittedName>
        <fullName evidence="1">Uncharacterized protein</fullName>
    </submittedName>
</protein>
<gene>
    <name evidence="1" type="ORF">B0H16DRAFT_782240</name>
</gene>
<dbReference type="AlphaFoldDB" id="A0AAD7NB71"/>
<dbReference type="Proteomes" id="UP001215598">
    <property type="component" value="Unassembled WGS sequence"/>
</dbReference>
<accession>A0AAD7NB71</accession>
<proteinExistence type="predicted"/>
<reference evidence="1" key="1">
    <citation type="submission" date="2023-03" db="EMBL/GenBank/DDBJ databases">
        <title>Massive genome expansion in bonnet fungi (Mycena s.s.) driven by repeated elements and novel gene families across ecological guilds.</title>
        <authorList>
            <consortium name="Lawrence Berkeley National Laboratory"/>
            <person name="Harder C.B."/>
            <person name="Miyauchi S."/>
            <person name="Viragh M."/>
            <person name="Kuo A."/>
            <person name="Thoen E."/>
            <person name="Andreopoulos B."/>
            <person name="Lu D."/>
            <person name="Skrede I."/>
            <person name="Drula E."/>
            <person name="Henrissat B."/>
            <person name="Morin E."/>
            <person name="Kohler A."/>
            <person name="Barry K."/>
            <person name="LaButti K."/>
            <person name="Morin E."/>
            <person name="Salamov A."/>
            <person name="Lipzen A."/>
            <person name="Mereny Z."/>
            <person name="Hegedus B."/>
            <person name="Baldrian P."/>
            <person name="Stursova M."/>
            <person name="Weitz H."/>
            <person name="Taylor A."/>
            <person name="Grigoriev I.V."/>
            <person name="Nagy L.G."/>
            <person name="Martin F."/>
            <person name="Kauserud H."/>
        </authorList>
    </citation>
    <scope>NUCLEOTIDE SEQUENCE</scope>
    <source>
        <strain evidence="1">CBHHK182m</strain>
    </source>
</reference>
<name>A0AAD7NB71_9AGAR</name>
<comment type="caution">
    <text evidence="1">The sequence shown here is derived from an EMBL/GenBank/DDBJ whole genome shotgun (WGS) entry which is preliminary data.</text>
</comment>
<sequence length="152" mass="16996">MVRFDLSTTSSNTLLPSFFLPSAVPLLSGLPLFFRDLLFLSPDHLMPAESIASSPSSAGTYWCHHCSGNSSHLFPSSMTSSHHLYHQLSPNSPSRVALPRTISYNPTAARTRRLITRLQRFAHTPSKSFTHRRALQTPLYHSVPYRASLFSL</sequence>
<organism evidence="1 2">
    <name type="scientific">Mycena metata</name>
    <dbReference type="NCBI Taxonomy" id="1033252"/>
    <lineage>
        <taxon>Eukaryota</taxon>
        <taxon>Fungi</taxon>
        <taxon>Dikarya</taxon>
        <taxon>Basidiomycota</taxon>
        <taxon>Agaricomycotina</taxon>
        <taxon>Agaricomycetes</taxon>
        <taxon>Agaricomycetidae</taxon>
        <taxon>Agaricales</taxon>
        <taxon>Marasmiineae</taxon>
        <taxon>Mycenaceae</taxon>
        <taxon>Mycena</taxon>
    </lineage>
</organism>
<dbReference type="EMBL" id="JARKIB010000057">
    <property type="protein sequence ID" value="KAJ7752949.1"/>
    <property type="molecule type" value="Genomic_DNA"/>
</dbReference>
<evidence type="ECO:0000313" key="2">
    <source>
        <dbReference type="Proteomes" id="UP001215598"/>
    </source>
</evidence>
<keyword evidence="2" id="KW-1185">Reference proteome</keyword>